<protein>
    <recommendedName>
        <fullName evidence="8">VCBS repeat-containing protein</fullName>
    </recommendedName>
</protein>
<reference evidence="6 7" key="1">
    <citation type="submission" date="2019-03" db="EMBL/GenBank/DDBJ databases">
        <title>Draft genome sequences of novel Actinobacteria.</title>
        <authorList>
            <person name="Sahin N."/>
            <person name="Ay H."/>
            <person name="Saygin H."/>
        </authorList>
    </citation>
    <scope>NUCLEOTIDE SEQUENCE [LARGE SCALE GENOMIC DNA]</scope>
    <source>
        <strain evidence="6 7">KC712</strain>
    </source>
</reference>
<keyword evidence="3" id="KW-0378">Hydrolase</keyword>
<dbReference type="Gene3D" id="2.130.10.130">
    <property type="entry name" value="Integrin alpha, N-terminal"/>
    <property type="match status" value="3"/>
</dbReference>
<dbReference type="Proteomes" id="UP000294543">
    <property type="component" value="Unassembled WGS sequence"/>
</dbReference>
<name>A0A4R4WSH6_9ACTN</name>
<evidence type="ECO:0000256" key="1">
    <source>
        <dbReference type="ARBA" id="ARBA00022729"/>
    </source>
</evidence>
<dbReference type="GO" id="GO:0007155">
    <property type="term" value="P:cell adhesion"/>
    <property type="evidence" value="ECO:0007669"/>
    <property type="project" value="InterPro"/>
</dbReference>
<dbReference type="InterPro" id="IPR013519">
    <property type="entry name" value="Int_alpha_beta-p"/>
</dbReference>
<evidence type="ECO:0000256" key="3">
    <source>
        <dbReference type="ARBA" id="ARBA00022801"/>
    </source>
</evidence>
<feature type="chain" id="PRO_5020879153" description="VCBS repeat-containing protein" evidence="5">
    <location>
        <begin position="23"/>
        <end position="459"/>
    </location>
</feature>
<dbReference type="PROSITE" id="PS51470">
    <property type="entry name" value="FG_GAP"/>
    <property type="match status" value="3"/>
</dbReference>
<sequence>MNAVLAACLVLPLATGTAPATARSCGGQPLDFDADGRPDLAVAAPYDASRAGSVTVTYGSGETAKLVQDDAEPGDAFGSALAVGDFNGDRCADLAVGVSEEFTGERVPGGDGNGVVQIYDGSPEGLVAGRRLAPAKPSSDRFGAALAAGDLDGDGRDELAVGSPSHRSGGAVTVYWMKGREPYQITQKTRWVRQAARVTDQWGAALATGDFDGDGKDELAVGAPADTLSKDGQGSATVIDVRAKRARLLTQSTPGIKGVAEKWDGFGASLATGDFNGDGKDDLAIGVPGEGLTANQRAMDYGDGTVDVLYGSRRGLRTDRTEAWSQNTLDGKPRYYDRFGASLTAGDFNGDGKDDLAIGVPGEKAVQVLAGRAAGGLTRKGNLLVKGKGRDFGASVTALPGWGDGYRPLTRRRPVHALVVAAPGQGLVMYAPGSRRPGLRLGKIRPLSEGSGLYGYTFG</sequence>
<comment type="caution">
    <text evidence="6">The sequence shown here is derived from an EMBL/GenBank/DDBJ whole genome shotgun (WGS) entry which is preliminary data.</text>
</comment>
<dbReference type="InterPro" id="IPR028994">
    <property type="entry name" value="Integrin_alpha_N"/>
</dbReference>
<keyword evidence="2" id="KW-0677">Repeat</keyword>
<evidence type="ECO:0008006" key="8">
    <source>
        <dbReference type="Google" id="ProtNLM"/>
    </source>
</evidence>
<keyword evidence="4" id="KW-0325">Glycoprotein</keyword>
<dbReference type="InterPro" id="IPR013517">
    <property type="entry name" value="FG-GAP"/>
</dbReference>
<dbReference type="OrthoDB" id="344301at2"/>
<evidence type="ECO:0000313" key="7">
    <source>
        <dbReference type="Proteomes" id="UP000294543"/>
    </source>
</evidence>
<dbReference type="GO" id="GO:0008305">
    <property type="term" value="C:integrin complex"/>
    <property type="evidence" value="ECO:0007669"/>
    <property type="project" value="InterPro"/>
</dbReference>
<dbReference type="GO" id="GO:0016787">
    <property type="term" value="F:hydrolase activity"/>
    <property type="evidence" value="ECO:0007669"/>
    <property type="project" value="UniProtKB-KW"/>
</dbReference>
<gene>
    <name evidence="6" type="ORF">E1294_17330</name>
</gene>
<dbReference type="InterPro" id="IPR000413">
    <property type="entry name" value="Integrin_alpha"/>
</dbReference>
<keyword evidence="7" id="KW-1185">Reference proteome</keyword>
<evidence type="ECO:0000256" key="4">
    <source>
        <dbReference type="ARBA" id="ARBA00023180"/>
    </source>
</evidence>
<dbReference type="PRINTS" id="PR01185">
    <property type="entry name" value="INTEGRINA"/>
</dbReference>
<dbReference type="SUPFAM" id="SSF69318">
    <property type="entry name" value="Integrin alpha N-terminal domain"/>
    <property type="match status" value="1"/>
</dbReference>
<dbReference type="AlphaFoldDB" id="A0A4R4WSH6"/>
<dbReference type="PANTHER" id="PTHR23221:SF7">
    <property type="entry name" value="PHOSPHATIDYLINOSITOL-GLYCAN-SPECIFIC PHOSPHOLIPASE D"/>
    <property type="match status" value="1"/>
</dbReference>
<dbReference type="EMBL" id="SMKP01000044">
    <property type="protein sequence ID" value="TDD20526.1"/>
    <property type="molecule type" value="Genomic_DNA"/>
</dbReference>
<dbReference type="PANTHER" id="PTHR23221">
    <property type="entry name" value="GLYCOSYLPHOSPHATIDYLINOSITOL PHOSPHOLIPASE D"/>
    <property type="match status" value="1"/>
</dbReference>
<dbReference type="Pfam" id="PF01839">
    <property type="entry name" value="FG-GAP"/>
    <property type="match status" value="6"/>
</dbReference>
<keyword evidence="1 5" id="KW-0732">Signal</keyword>
<evidence type="ECO:0000256" key="5">
    <source>
        <dbReference type="SAM" id="SignalP"/>
    </source>
</evidence>
<proteinExistence type="predicted"/>
<accession>A0A4R4WSH6</accession>
<evidence type="ECO:0000313" key="6">
    <source>
        <dbReference type="EMBL" id="TDD20526.1"/>
    </source>
</evidence>
<organism evidence="6 7">
    <name type="scientific">Nonomuraea diastatica</name>
    <dbReference type="NCBI Taxonomy" id="1848329"/>
    <lineage>
        <taxon>Bacteria</taxon>
        <taxon>Bacillati</taxon>
        <taxon>Actinomycetota</taxon>
        <taxon>Actinomycetes</taxon>
        <taxon>Streptosporangiales</taxon>
        <taxon>Streptosporangiaceae</taxon>
        <taxon>Nonomuraea</taxon>
    </lineage>
</organism>
<evidence type="ECO:0000256" key="2">
    <source>
        <dbReference type="ARBA" id="ARBA00022737"/>
    </source>
</evidence>
<dbReference type="RefSeq" id="WP_132509563.1">
    <property type="nucleotide sequence ID" value="NZ_SMKP01000044.1"/>
</dbReference>
<dbReference type="SMART" id="SM00191">
    <property type="entry name" value="Int_alpha"/>
    <property type="match status" value="7"/>
</dbReference>
<feature type="signal peptide" evidence="5">
    <location>
        <begin position="1"/>
        <end position="22"/>
    </location>
</feature>